<evidence type="ECO:0000313" key="2">
    <source>
        <dbReference type="EMBL" id="CAE1324022.1"/>
    </source>
</evidence>
<proteinExistence type="predicted"/>
<feature type="transmembrane region" description="Helical" evidence="1">
    <location>
        <begin position="219"/>
        <end position="242"/>
    </location>
</feature>
<sequence length="274" mass="31767">MCLSPKSLCAQGPCPVNASLKSPGSFTPSRFRIYLNFTRLLLRIEAKEIVPRSFPFFPPSFLQRHPPFFLASSTPSSLRVLSLKSLLPLSLLTSHHITNYNGSLPQPRYGLLLLGGFLLFPFFLSSSFFVLFHLNSNDFHSFSTIYSLILSRIAFLFFSFFLSKLIVYLHSFYNKNFIILAIFIFCTYFYFFPILTFFFVLSTLPFRLALSLTTQTVYYFFFSIYSDVFLFSYFVFCSFCLVYLSSLPLLHLLFLILSLLPFSFFVSFYSNLTL</sequence>
<gene>
    <name evidence="2" type="ORF">SPHA_73814</name>
</gene>
<accession>A0A812EEL6</accession>
<dbReference type="EMBL" id="CAHIKZ030005396">
    <property type="protein sequence ID" value="CAE1324022.1"/>
    <property type="molecule type" value="Genomic_DNA"/>
</dbReference>
<evidence type="ECO:0000256" key="1">
    <source>
        <dbReference type="SAM" id="Phobius"/>
    </source>
</evidence>
<feature type="transmembrane region" description="Helical" evidence="1">
    <location>
        <begin position="177"/>
        <end position="199"/>
    </location>
</feature>
<comment type="caution">
    <text evidence="2">The sequence shown here is derived from an EMBL/GenBank/DDBJ whole genome shotgun (WGS) entry which is preliminary data.</text>
</comment>
<dbReference type="AlphaFoldDB" id="A0A812EEL6"/>
<keyword evidence="3" id="KW-1185">Reference proteome</keyword>
<dbReference type="Proteomes" id="UP000597762">
    <property type="component" value="Unassembled WGS sequence"/>
</dbReference>
<keyword evidence="1" id="KW-0472">Membrane</keyword>
<reference evidence="2" key="1">
    <citation type="submission" date="2021-01" db="EMBL/GenBank/DDBJ databases">
        <authorList>
            <person name="Li R."/>
            <person name="Bekaert M."/>
        </authorList>
    </citation>
    <scope>NUCLEOTIDE SEQUENCE</scope>
    <source>
        <strain evidence="2">Farmed</strain>
    </source>
</reference>
<keyword evidence="1" id="KW-0812">Transmembrane</keyword>
<feature type="transmembrane region" description="Helical" evidence="1">
    <location>
        <begin position="249"/>
        <end position="269"/>
    </location>
</feature>
<feature type="transmembrane region" description="Helical" evidence="1">
    <location>
        <begin position="144"/>
        <end position="165"/>
    </location>
</feature>
<protein>
    <submittedName>
        <fullName evidence="2">Uncharacterized protein</fullName>
    </submittedName>
</protein>
<organism evidence="2 3">
    <name type="scientific">Acanthosepion pharaonis</name>
    <name type="common">Pharaoh cuttlefish</name>
    <name type="synonym">Sepia pharaonis</name>
    <dbReference type="NCBI Taxonomy" id="158019"/>
    <lineage>
        <taxon>Eukaryota</taxon>
        <taxon>Metazoa</taxon>
        <taxon>Spiralia</taxon>
        <taxon>Lophotrochozoa</taxon>
        <taxon>Mollusca</taxon>
        <taxon>Cephalopoda</taxon>
        <taxon>Coleoidea</taxon>
        <taxon>Decapodiformes</taxon>
        <taxon>Sepiida</taxon>
        <taxon>Sepiina</taxon>
        <taxon>Sepiidae</taxon>
        <taxon>Acanthosepion</taxon>
    </lineage>
</organism>
<keyword evidence="1" id="KW-1133">Transmembrane helix</keyword>
<feature type="transmembrane region" description="Helical" evidence="1">
    <location>
        <begin position="109"/>
        <end position="132"/>
    </location>
</feature>
<evidence type="ECO:0000313" key="3">
    <source>
        <dbReference type="Proteomes" id="UP000597762"/>
    </source>
</evidence>
<name>A0A812EEL6_ACAPH</name>